<organism evidence="1">
    <name type="scientific">uncultured Coleofasciculus sp</name>
    <dbReference type="NCBI Taxonomy" id="1267456"/>
    <lineage>
        <taxon>Bacteria</taxon>
        <taxon>Bacillati</taxon>
        <taxon>Cyanobacteriota</taxon>
        <taxon>Cyanophyceae</taxon>
        <taxon>Coleofasciculales</taxon>
        <taxon>Coleofasciculaceae</taxon>
        <taxon>Coleofasciculus</taxon>
        <taxon>environmental samples</taxon>
    </lineage>
</organism>
<dbReference type="EMBL" id="CADCTM010000933">
    <property type="protein sequence ID" value="CAA9307412.1"/>
    <property type="molecule type" value="Genomic_DNA"/>
</dbReference>
<sequence>MPVHVTEDFSPQSKLTKLPQIIMNGARASVFVWVWHRLYLLQETDSTARIALIHTVLQQQLNSKVLATKVTVVALSLR</sequence>
<evidence type="ECO:0000313" key="1">
    <source>
        <dbReference type="EMBL" id="CAA9307412.1"/>
    </source>
</evidence>
<protein>
    <submittedName>
        <fullName evidence="1">Uncharacterized protein</fullName>
    </submittedName>
</protein>
<proteinExistence type="predicted"/>
<gene>
    <name evidence="1" type="ORF">AVDCRST_MAG92-5555</name>
</gene>
<reference evidence="1" key="1">
    <citation type="submission" date="2020-02" db="EMBL/GenBank/DDBJ databases">
        <authorList>
            <person name="Meier V. D."/>
        </authorList>
    </citation>
    <scope>NUCLEOTIDE SEQUENCE</scope>
    <source>
        <strain evidence="1">AVDCRST_MAG92</strain>
    </source>
</reference>
<dbReference type="AlphaFoldDB" id="A0A6J4KKD8"/>
<accession>A0A6J4KKD8</accession>
<name>A0A6J4KKD8_9CYAN</name>